<reference evidence="2 3" key="1">
    <citation type="submission" date="2019-06" db="EMBL/GenBank/DDBJ databases">
        <title>Whole genome sequence for Cellvibrionaceae sp. R142.</title>
        <authorList>
            <person name="Wang G."/>
        </authorList>
    </citation>
    <scope>NUCLEOTIDE SEQUENCE [LARGE SCALE GENOMIC DNA]</scope>
    <source>
        <strain evidence="2 3">R142</strain>
    </source>
</reference>
<dbReference type="EMBL" id="VHSG01000002">
    <property type="protein sequence ID" value="TQV86266.1"/>
    <property type="molecule type" value="Genomic_DNA"/>
</dbReference>
<evidence type="ECO:0000256" key="1">
    <source>
        <dbReference type="SAM" id="SignalP"/>
    </source>
</evidence>
<accession>A0A545U9X5</accession>
<keyword evidence="1" id="KW-0732">Signal</keyword>
<keyword evidence="3" id="KW-1185">Reference proteome</keyword>
<dbReference type="OrthoDB" id="5708187at2"/>
<feature type="signal peptide" evidence="1">
    <location>
        <begin position="1"/>
        <end position="23"/>
    </location>
</feature>
<dbReference type="AlphaFoldDB" id="A0A545U9X5"/>
<protein>
    <submittedName>
        <fullName evidence="2">Uncharacterized protein</fullName>
    </submittedName>
</protein>
<sequence length="114" mass="12516">MRKSYGNILTLLVALVLSTSAYSSGWSGVSTVERIYALDNHRVLIKLSDFANPDNCSTDSNGDVIINSETHSNWFSMLLAAYMSGKTVDIYVASTCTTIWADTSYADVGHVRLR</sequence>
<proteinExistence type="predicted"/>
<evidence type="ECO:0000313" key="2">
    <source>
        <dbReference type="EMBL" id="TQV86266.1"/>
    </source>
</evidence>
<feature type="chain" id="PRO_5021891037" evidence="1">
    <location>
        <begin position="24"/>
        <end position="114"/>
    </location>
</feature>
<name>A0A545U9X5_9GAMM</name>
<gene>
    <name evidence="2" type="ORF">FKG94_01570</name>
</gene>
<dbReference type="Proteomes" id="UP000319732">
    <property type="component" value="Unassembled WGS sequence"/>
</dbReference>
<organism evidence="2 3">
    <name type="scientific">Exilibacterium tricleocarpae</name>
    <dbReference type="NCBI Taxonomy" id="2591008"/>
    <lineage>
        <taxon>Bacteria</taxon>
        <taxon>Pseudomonadati</taxon>
        <taxon>Pseudomonadota</taxon>
        <taxon>Gammaproteobacteria</taxon>
        <taxon>Cellvibrionales</taxon>
        <taxon>Cellvibrionaceae</taxon>
        <taxon>Exilibacterium</taxon>
    </lineage>
</organism>
<comment type="caution">
    <text evidence="2">The sequence shown here is derived from an EMBL/GenBank/DDBJ whole genome shotgun (WGS) entry which is preliminary data.</text>
</comment>
<evidence type="ECO:0000313" key="3">
    <source>
        <dbReference type="Proteomes" id="UP000319732"/>
    </source>
</evidence>